<dbReference type="Proteomes" id="UP000784294">
    <property type="component" value="Unassembled WGS sequence"/>
</dbReference>
<protein>
    <submittedName>
        <fullName evidence="2">Uncharacterized protein</fullName>
    </submittedName>
</protein>
<evidence type="ECO:0000313" key="2">
    <source>
        <dbReference type="EMBL" id="VEL19844.1"/>
    </source>
</evidence>
<gene>
    <name evidence="2" type="ORF">PXEA_LOCUS13284</name>
</gene>
<comment type="caution">
    <text evidence="2">The sequence shown here is derived from an EMBL/GenBank/DDBJ whole genome shotgun (WGS) entry which is preliminary data.</text>
</comment>
<sequence length="295" mass="32786">MVLVDNTANSNVGEMSGSLSSQLNAARRRPDNSDGSRPDNPKSSARGTDLRMLLARFSASWTIGISSFHHSAPLLLLFPSCAPFCPDLCYRFYLSHLRLSSHSRTDTASRLPAHLLICLSGSSQPPTHPPKRDLDTDPSNRDADLGEAVLLPRQRLPSDPSGGGSMAESWIKASVRWAPPPEQTNRLSSRWADVIRLDCRLYLFSFIDRHDTSVRFSMVGIRNSSRPIRDDNGGDRIGLQIRLLRLDRRDSRKEEIGLRGCPDPDQTAFLLAQQSYLVVVNREHPSRDTAAACSR</sequence>
<keyword evidence="3" id="KW-1185">Reference proteome</keyword>
<accession>A0A448WTI4</accession>
<feature type="region of interest" description="Disordered" evidence="1">
    <location>
        <begin position="120"/>
        <end position="139"/>
    </location>
</feature>
<dbReference type="EMBL" id="CAAALY010043536">
    <property type="protein sequence ID" value="VEL19844.1"/>
    <property type="molecule type" value="Genomic_DNA"/>
</dbReference>
<proteinExistence type="predicted"/>
<feature type="region of interest" description="Disordered" evidence="1">
    <location>
        <begin position="1"/>
        <end position="47"/>
    </location>
</feature>
<feature type="compositionally biased region" description="Polar residues" evidence="1">
    <location>
        <begin position="1"/>
        <end position="24"/>
    </location>
</feature>
<evidence type="ECO:0000256" key="1">
    <source>
        <dbReference type="SAM" id="MobiDB-lite"/>
    </source>
</evidence>
<name>A0A448WTI4_9PLAT</name>
<feature type="compositionally biased region" description="Basic and acidic residues" evidence="1">
    <location>
        <begin position="28"/>
        <end position="40"/>
    </location>
</feature>
<feature type="compositionally biased region" description="Basic and acidic residues" evidence="1">
    <location>
        <begin position="130"/>
        <end position="139"/>
    </location>
</feature>
<evidence type="ECO:0000313" key="3">
    <source>
        <dbReference type="Proteomes" id="UP000784294"/>
    </source>
</evidence>
<organism evidence="2 3">
    <name type="scientific">Protopolystoma xenopodis</name>
    <dbReference type="NCBI Taxonomy" id="117903"/>
    <lineage>
        <taxon>Eukaryota</taxon>
        <taxon>Metazoa</taxon>
        <taxon>Spiralia</taxon>
        <taxon>Lophotrochozoa</taxon>
        <taxon>Platyhelminthes</taxon>
        <taxon>Monogenea</taxon>
        <taxon>Polyopisthocotylea</taxon>
        <taxon>Polystomatidea</taxon>
        <taxon>Polystomatidae</taxon>
        <taxon>Protopolystoma</taxon>
    </lineage>
</organism>
<reference evidence="2" key="1">
    <citation type="submission" date="2018-11" db="EMBL/GenBank/DDBJ databases">
        <authorList>
            <consortium name="Pathogen Informatics"/>
        </authorList>
    </citation>
    <scope>NUCLEOTIDE SEQUENCE</scope>
</reference>
<dbReference type="AlphaFoldDB" id="A0A448WTI4"/>